<dbReference type="Gene3D" id="1.20.1270.90">
    <property type="entry name" value="AF1782-like"/>
    <property type="match status" value="1"/>
</dbReference>
<gene>
    <name evidence="2" type="ORF">AKJ57_05575</name>
</gene>
<dbReference type="InterPro" id="IPR036809">
    <property type="entry name" value="AF1782-like_sf"/>
</dbReference>
<accession>A0A133U4Y5</accession>
<dbReference type="InterPro" id="IPR023140">
    <property type="entry name" value="DUF357"/>
</dbReference>
<reference evidence="2 3" key="1">
    <citation type="journal article" date="2016" name="Sci. Rep.">
        <title>Metabolic traits of an uncultured archaeal lineage -MSBL1- from brine pools of the Red Sea.</title>
        <authorList>
            <person name="Mwirichia R."/>
            <person name="Alam I."/>
            <person name="Rashid M."/>
            <person name="Vinu M."/>
            <person name="Ba-Alawi W."/>
            <person name="Anthony Kamau A."/>
            <person name="Kamanda Ngugi D."/>
            <person name="Goker M."/>
            <person name="Klenk H.P."/>
            <person name="Bajic V."/>
            <person name="Stingl U."/>
        </authorList>
    </citation>
    <scope>NUCLEOTIDE SEQUENCE [LARGE SCALE GENOMIC DNA]</scope>
    <source>
        <strain evidence="2">SCGC-AAA259A05</strain>
    </source>
</reference>
<evidence type="ECO:0000259" key="1">
    <source>
        <dbReference type="Pfam" id="PF04010"/>
    </source>
</evidence>
<protein>
    <recommendedName>
        <fullName evidence="1">DUF357 domain-containing protein</fullName>
    </recommendedName>
</protein>
<organism evidence="2 3">
    <name type="scientific">candidate division MSBL1 archaeon SCGC-AAA259A05</name>
    <dbReference type="NCBI Taxonomy" id="1698259"/>
    <lineage>
        <taxon>Archaea</taxon>
        <taxon>Methanobacteriati</taxon>
        <taxon>Methanobacteriota</taxon>
        <taxon>candidate division MSBL1</taxon>
    </lineage>
</organism>
<feature type="domain" description="DUF357" evidence="1">
    <location>
        <begin position="13"/>
        <end position="63"/>
    </location>
</feature>
<dbReference type="Pfam" id="PF04010">
    <property type="entry name" value="DUF357"/>
    <property type="match status" value="1"/>
</dbReference>
<evidence type="ECO:0000313" key="3">
    <source>
        <dbReference type="Proteomes" id="UP000070163"/>
    </source>
</evidence>
<name>A0A133U4Y5_9EURY</name>
<dbReference type="SUPFAM" id="SSF158372">
    <property type="entry name" value="AF1782-like"/>
    <property type="match status" value="1"/>
</dbReference>
<keyword evidence="3" id="KW-1185">Reference proteome</keyword>
<dbReference type="Proteomes" id="UP000070163">
    <property type="component" value="Unassembled WGS sequence"/>
</dbReference>
<sequence length="64" mass="7666">MLKDELLREIEKWTEKLDDRLLKLKPVDDSGEELLKNARAYRGDSEHFLENDKLIESYESLIWS</sequence>
<dbReference type="AlphaFoldDB" id="A0A133U4Y5"/>
<evidence type="ECO:0000313" key="2">
    <source>
        <dbReference type="EMBL" id="KXA89258.1"/>
    </source>
</evidence>
<proteinExistence type="predicted"/>
<comment type="caution">
    <text evidence="2">The sequence shown here is derived from an EMBL/GenBank/DDBJ whole genome shotgun (WGS) entry which is preliminary data.</text>
</comment>
<dbReference type="EMBL" id="LHXJ01000088">
    <property type="protein sequence ID" value="KXA89258.1"/>
    <property type="molecule type" value="Genomic_DNA"/>
</dbReference>